<name>A0ABU9TS50_9GAMM</name>
<reference evidence="2 3" key="1">
    <citation type="submission" date="2024-03" db="EMBL/GenBank/DDBJ databases">
        <title>Community enrichment and isolation of bacterial strains for fucoidan degradation.</title>
        <authorList>
            <person name="Sichert A."/>
        </authorList>
    </citation>
    <scope>NUCLEOTIDE SEQUENCE [LARGE SCALE GENOMIC DNA]</scope>
    <source>
        <strain evidence="2 3">AS76</strain>
    </source>
</reference>
<accession>A0ABU9TS50</accession>
<dbReference type="Gene3D" id="1.10.10.10">
    <property type="entry name" value="Winged helix-like DNA-binding domain superfamily/Winged helix DNA-binding domain"/>
    <property type="match status" value="1"/>
</dbReference>
<evidence type="ECO:0000313" key="3">
    <source>
        <dbReference type="Proteomes" id="UP001449225"/>
    </source>
</evidence>
<dbReference type="RefSeq" id="WP_342854366.1">
    <property type="nucleotide sequence ID" value="NZ_JBBMRA010000007.1"/>
</dbReference>
<dbReference type="InterPro" id="IPR036388">
    <property type="entry name" value="WH-like_DNA-bd_sf"/>
</dbReference>
<protein>
    <recommendedName>
        <fullName evidence="4">DNA-binding protein</fullName>
    </recommendedName>
</protein>
<dbReference type="EMBL" id="JBBMRA010000007">
    <property type="protein sequence ID" value="MEM5536564.1"/>
    <property type="molecule type" value="Genomic_DNA"/>
</dbReference>
<proteinExistence type="predicted"/>
<evidence type="ECO:0008006" key="4">
    <source>
        <dbReference type="Google" id="ProtNLM"/>
    </source>
</evidence>
<keyword evidence="3" id="KW-1185">Reference proteome</keyword>
<comment type="caution">
    <text evidence="2">The sequence shown here is derived from an EMBL/GenBank/DDBJ whole genome shotgun (WGS) entry which is preliminary data.</text>
</comment>
<feature type="region of interest" description="Disordered" evidence="1">
    <location>
        <begin position="1"/>
        <end position="26"/>
    </location>
</feature>
<evidence type="ECO:0000256" key="1">
    <source>
        <dbReference type="SAM" id="MobiDB-lite"/>
    </source>
</evidence>
<gene>
    <name evidence="2" type="ORF">WNY58_09190</name>
</gene>
<feature type="compositionally biased region" description="Polar residues" evidence="1">
    <location>
        <begin position="7"/>
        <end position="26"/>
    </location>
</feature>
<feature type="region of interest" description="Disordered" evidence="1">
    <location>
        <begin position="61"/>
        <end position="82"/>
    </location>
</feature>
<organism evidence="2 3">
    <name type="scientific">Neptuniibacter pectenicola</name>
    <dbReference type="NCBI Taxonomy" id="1806669"/>
    <lineage>
        <taxon>Bacteria</taxon>
        <taxon>Pseudomonadati</taxon>
        <taxon>Pseudomonadota</taxon>
        <taxon>Gammaproteobacteria</taxon>
        <taxon>Oceanospirillales</taxon>
        <taxon>Oceanospirillaceae</taxon>
        <taxon>Neptuniibacter</taxon>
    </lineage>
</organism>
<evidence type="ECO:0000313" key="2">
    <source>
        <dbReference type="EMBL" id="MEM5536564.1"/>
    </source>
</evidence>
<dbReference type="Proteomes" id="UP001449225">
    <property type="component" value="Unassembled WGS sequence"/>
</dbReference>
<sequence length="82" mass="9747">MQHEILTKQQLAERQQRSVESINTACSREPESVPHFFKLGKGKNSPIRFRLSDVIDWEAKQAEKSRKETEAEIERRNQYKQF</sequence>